<protein>
    <recommendedName>
        <fullName evidence="3">Dicarboxylate carrier MatC N-terminal domain-containing protein</fullName>
    </recommendedName>
</protein>
<dbReference type="InterPro" id="IPR009827">
    <property type="entry name" value="MatC_N"/>
</dbReference>
<dbReference type="Proteomes" id="UP001500220">
    <property type="component" value="Unassembled WGS sequence"/>
</dbReference>
<evidence type="ECO:0000256" key="1">
    <source>
        <dbReference type="SAM" id="MobiDB-lite"/>
    </source>
</evidence>
<dbReference type="EMBL" id="BAAAHC010000020">
    <property type="protein sequence ID" value="GAA0537541.1"/>
    <property type="molecule type" value="Genomic_DNA"/>
</dbReference>
<keyword evidence="2" id="KW-1133">Transmembrane helix</keyword>
<comment type="caution">
    <text evidence="4">The sequence shown here is derived from an EMBL/GenBank/DDBJ whole genome shotgun (WGS) entry which is preliminary data.</text>
</comment>
<feature type="transmembrane region" description="Helical" evidence="2">
    <location>
        <begin position="152"/>
        <end position="177"/>
    </location>
</feature>
<evidence type="ECO:0000313" key="5">
    <source>
        <dbReference type="Proteomes" id="UP001500220"/>
    </source>
</evidence>
<keyword evidence="2" id="KW-0812">Transmembrane</keyword>
<feature type="transmembrane region" description="Helical" evidence="2">
    <location>
        <begin position="331"/>
        <end position="349"/>
    </location>
</feature>
<feature type="region of interest" description="Disordered" evidence="1">
    <location>
        <begin position="78"/>
        <end position="102"/>
    </location>
</feature>
<organism evidence="4 5">
    <name type="scientific">Saccharopolyspora thermophila</name>
    <dbReference type="NCBI Taxonomy" id="89367"/>
    <lineage>
        <taxon>Bacteria</taxon>
        <taxon>Bacillati</taxon>
        <taxon>Actinomycetota</taxon>
        <taxon>Actinomycetes</taxon>
        <taxon>Pseudonocardiales</taxon>
        <taxon>Pseudonocardiaceae</taxon>
        <taxon>Saccharopolyspora</taxon>
    </lineage>
</organism>
<evidence type="ECO:0000313" key="4">
    <source>
        <dbReference type="EMBL" id="GAA0537541.1"/>
    </source>
</evidence>
<feature type="transmembrane region" description="Helical" evidence="2">
    <location>
        <begin position="229"/>
        <end position="251"/>
    </location>
</feature>
<reference evidence="4 5" key="1">
    <citation type="journal article" date="2019" name="Int. J. Syst. Evol. Microbiol.">
        <title>The Global Catalogue of Microorganisms (GCM) 10K type strain sequencing project: providing services to taxonomists for standard genome sequencing and annotation.</title>
        <authorList>
            <consortium name="The Broad Institute Genomics Platform"/>
            <consortium name="The Broad Institute Genome Sequencing Center for Infectious Disease"/>
            <person name="Wu L."/>
            <person name="Ma J."/>
        </authorList>
    </citation>
    <scope>NUCLEOTIDE SEQUENCE [LARGE SCALE GENOMIC DNA]</scope>
    <source>
        <strain evidence="4 5">JCM 10664</strain>
    </source>
</reference>
<sequence length="446" mass="46304">MREQVRPGPRVVVCLVLPAEQSRVELARRADVGGHQLDQARCALSDIPATGIDPHHVRHVRSPSPFKIISCTHYAREPPDSQQTFPASPADVPGVPGESGPPAAPATISARQVLTLVGLTYLFGIAEQNGTVELVVSWCAGAVRGRVAAMPWIFFLLSGLLVSVGALFAVAIVAPVAMPFARRFGVSPLMTGMMVVHGALANAFSPISVHGSFVQQVLAGSGLPSSPMVLFLAPLLFNTVVAAVVFTVLGGRRLVGARVDRAAHVAHGRSGSTTVAPAEPARVRREQVAGIAVLAVGTAALQLDVGFLAITISAVLVQLAPGRHTDAVGRVSWSTVLLICGVLTYVHVLEEAGTTRYLGGAITGLGVPVLVALLLCWLTGLTSALASSVAILGITIPLAVPTAASSSPPVRRSRGCSWLSRPRCEYLDFPCGSGENALAGTRGTRG</sequence>
<feature type="transmembrane region" description="Helical" evidence="2">
    <location>
        <begin position="361"/>
        <end position="380"/>
    </location>
</feature>
<evidence type="ECO:0000259" key="3">
    <source>
        <dbReference type="Pfam" id="PF07158"/>
    </source>
</evidence>
<name>A0ABN1D919_9PSEU</name>
<feature type="transmembrane region" description="Helical" evidence="2">
    <location>
        <begin position="386"/>
        <end position="404"/>
    </location>
</feature>
<proteinExistence type="predicted"/>
<feature type="domain" description="Dicarboxylate carrier MatC N-terminal" evidence="3">
    <location>
        <begin position="113"/>
        <end position="201"/>
    </location>
</feature>
<dbReference type="Pfam" id="PF07158">
    <property type="entry name" value="MatC_N"/>
    <property type="match status" value="1"/>
</dbReference>
<evidence type="ECO:0000256" key="2">
    <source>
        <dbReference type="SAM" id="Phobius"/>
    </source>
</evidence>
<accession>A0ABN1D919</accession>
<feature type="transmembrane region" description="Helical" evidence="2">
    <location>
        <begin position="291"/>
        <end position="319"/>
    </location>
</feature>
<keyword evidence="5" id="KW-1185">Reference proteome</keyword>
<keyword evidence="2" id="KW-0472">Membrane</keyword>
<gene>
    <name evidence="4" type="ORF">GCM10009545_45390</name>
</gene>